<proteinExistence type="predicted"/>
<evidence type="ECO:0000256" key="1">
    <source>
        <dbReference type="SAM" id="MobiDB-lite"/>
    </source>
</evidence>
<sequence>MAADGKERDEGDDASPEAEAAEYVLGTLDARERRAAEWRMRRDPAFASAVARWSERLAVLDSGLSPVPPPERVWRGIEAGLKRGGQPAADTVQLRRSLARWRWATAATALAAVLVAAVALPRLLAPPPGPASYVAILGGEGGAPAFVASVNTAEGTIRLRRVGSPPPPDRSFELWKVPATGPTVSLGVADSERELKPLDVALSPGERLAISVEPKGGSPTGQATGPVVYLGTLLPAE</sequence>
<reference evidence="4 5" key="1">
    <citation type="submission" date="2023-07" db="EMBL/GenBank/DDBJ databases">
        <title>Genomic Encyclopedia of Type Strains, Phase IV (KMG-IV): sequencing the most valuable type-strain genomes for metagenomic binning, comparative biology and taxonomic classification.</title>
        <authorList>
            <person name="Goeker M."/>
        </authorList>
    </citation>
    <scope>NUCLEOTIDE SEQUENCE [LARGE SCALE GENOMIC DNA]</scope>
    <source>
        <strain evidence="4 5">B1-1</strain>
    </source>
</reference>
<dbReference type="InterPro" id="IPR051474">
    <property type="entry name" value="Anti-sigma-K/W_factor"/>
</dbReference>
<keyword evidence="2" id="KW-0812">Transmembrane</keyword>
<feature type="transmembrane region" description="Helical" evidence="2">
    <location>
        <begin position="103"/>
        <end position="125"/>
    </location>
</feature>
<dbReference type="InterPro" id="IPR018764">
    <property type="entry name" value="RskA_C"/>
</dbReference>
<name>A0ABU0M467_9HYPH</name>
<organism evidence="4 5">
    <name type="scientific">Kaistia geumhonensis</name>
    <dbReference type="NCBI Taxonomy" id="410839"/>
    <lineage>
        <taxon>Bacteria</taxon>
        <taxon>Pseudomonadati</taxon>
        <taxon>Pseudomonadota</taxon>
        <taxon>Alphaproteobacteria</taxon>
        <taxon>Hyphomicrobiales</taxon>
        <taxon>Kaistiaceae</taxon>
        <taxon>Kaistia</taxon>
    </lineage>
</organism>
<feature type="compositionally biased region" description="Acidic residues" evidence="1">
    <location>
        <begin position="10"/>
        <end position="20"/>
    </location>
</feature>
<feature type="domain" description="Anti-sigma K factor RskA C-terminal" evidence="3">
    <location>
        <begin position="106"/>
        <end position="227"/>
    </location>
</feature>
<accession>A0ABU0M467</accession>
<feature type="transmembrane region" description="Helical" evidence="2">
    <location>
        <begin position="131"/>
        <end position="151"/>
    </location>
</feature>
<evidence type="ECO:0000256" key="2">
    <source>
        <dbReference type="SAM" id="Phobius"/>
    </source>
</evidence>
<evidence type="ECO:0000313" key="4">
    <source>
        <dbReference type="EMBL" id="MDQ0515623.1"/>
    </source>
</evidence>
<gene>
    <name evidence="4" type="ORF">QO015_001236</name>
</gene>
<keyword evidence="2" id="KW-0472">Membrane</keyword>
<dbReference type="PANTHER" id="PTHR37461">
    <property type="entry name" value="ANTI-SIGMA-K FACTOR RSKA"/>
    <property type="match status" value="1"/>
</dbReference>
<protein>
    <submittedName>
        <fullName evidence="4">Anti-sigma-K factor RskA</fullName>
    </submittedName>
</protein>
<dbReference type="PANTHER" id="PTHR37461:SF1">
    <property type="entry name" value="ANTI-SIGMA-K FACTOR RSKA"/>
    <property type="match status" value="1"/>
</dbReference>
<feature type="region of interest" description="Disordered" evidence="1">
    <location>
        <begin position="1"/>
        <end position="22"/>
    </location>
</feature>
<dbReference type="Proteomes" id="UP001223743">
    <property type="component" value="Unassembled WGS sequence"/>
</dbReference>
<dbReference type="EMBL" id="JAUSWJ010000001">
    <property type="protein sequence ID" value="MDQ0515623.1"/>
    <property type="molecule type" value="Genomic_DNA"/>
</dbReference>
<evidence type="ECO:0000313" key="5">
    <source>
        <dbReference type="Proteomes" id="UP001223743"/>
    </source>
</evidence>
<keyword evidence="2" id="KW-1133">Transmembrane helix</keyword>
<keyword evidence="5" id="KW-1185">Reference proteome</keyword>
<dbReference type="Pfam" id="PF10099">
    <property type="entry name" value="RskA_C"/>
    <property type="match status" value="1"/>
</dbReference>
<evidence type="ECO:0000259" key="3">
    <source>
        <dbReference type="Pfam" id="PF10099"/>
    </source>
</evidence>
<dbReference type="RefSeq" id="WP_266280772.1">
    <property type="nucleotide sequence ID" value="NZ_JAPKNF010000001.1"/>
</dbReference>
<comment type="caution">
    <text evidence="4">The sequence shown here is derived from an EMBL/GenBank/DDBJ whole genome shotgun (WGS) entry which is preliminary data.</text>
</comment>